<dbReference type="Proteomes" id="UP001146019">
    <property type="component" value="Unassembled WGS sequence"/>
</dbReference>
<dbReference type="GO" id="GO:0009279">
    <property type="term" value="C:cell outer membrane"/>
    <property type="evidence" value="ECO:0007669"/>
    <property type="project" value="UniProtKB-SubCell"/>
</dbReference>
<keyword evidence="2 4" id="KW-0472">Membrane</keyword>
<evidence type="ECO:0000256" key="2">
    <source>
        <dbReference type="ARBA" id="ARBA00023136"/>
    </source>
</evidence>
<dbReference type="RefSeq" id="WP_266130469.1">
    <property type="nucleotide sequence ID" value="NZ_JAPKMY010000005.1"/>
</dbReference>
<reference evidence="6" key="1">
    <citation type="submission" date="2022-11" db="EMBL/GenBank/DDBJ databases">
        <title>Biodiversity and phylogenetic relationships of bacteria.</title>
        <authorList>
            <person name="Machado R.A.R."/>
            <person name="Bhat A."/>
            <person name="Loulou A."/>
            <person name="Kallel S."/>
        </authorList>
    </citation>
    <scope>NUCLEOTIDE SEQUENCE</scope>
    <source>
        <strain evidence="6">A-IN1</strain>
    </source>
</reference>
<evidence type="ECO:0000313" key="6">
    <source>
        <dbReference type="EMBL" id="MCX5468281.1"/>
    </source>
</evidence>
<evidence type="ECO:0000259" key="5">
    <source>
        <dbReference type="PROSITE" id="PS51123"/>
    </source>
</evidence>
<protein>
    <submittedName>
        <fullName evidence="6">OmpA family protein</fullName>
    </submittedName>
</protein>
<dbReference type="PANTHER" id="PTHR30329:SF21">
    <property type="entry name" value="LIPOPROTEIN YIAD-RELATED"/>
    <property type="match status" value="1"/>
</dbReference>
<dbReference type="PROSITE" id="PS51123">
    <property type="entry name" value="OMPA_2"/>
    <property type="match status" value="1"/>
</dbReference>
<feature type="domain" description="OmpA-like" evidence="5">
    <location>
        <begin position="225"/>
        <end position="343"/>
    </location>
</feature>
<dbReference type="PRINTS" id="PR01023">
    <property type="entry name" value="NAFLGMOTY"/>
</dbReference>
<name>A0A9X3DW37_9GAMM</name>
<dbReference type="PROSITE" id="PS51257">
    <property type="entry name" value="PROKAR_LIPOPROTEIN"/>
    <property type="match status" value="1"/>
</dbReference>
<dbReference type="PANTHER" id="PTHR30329">
    <property type="entry name" value="STATOR ELEMENT OF FLAGELLAR MOTOR COMPLEX"/>
    <property type="match status" value="1"/>
</dbReference>
<dbReference type="CDD" id="cd07185">
    <property type="entry name" value="OmpA_C-like"/>
    <property type="match status" value="1"/>
</dbReference>
<evidence type="ECO:0000256" key="1">
    <source>
        <dbReference type="ARBA" id="ARBA00004442"/>
    </source>
</evidence>
<evidence type="ECO:0000256" key="4">
    <source>
        <dbReference type="PROSITE-ProRule" id="PRU00473"/>
    </source>
</evidence>
<evidence type="ECO:0000256" key="3">
    <source>
        <dbReference type="ARBA" id="ARBA00023237"/>
    </source>
</evidence>
<keyword evidence="3" id="KW-0998">Cell outer membrane</keyword>
<dbReference type="Gene3D" id="3.30.1330.60">
    <property type="entry name" value="OmpA-like domain"/>
    <property type="match status" value="1"/>
</dbReference>
<comment type="subcellular location">
    <subcellularLocation>
        <location evidence="1">Cell outer membrane</location>
    </subcellularLocation>
</comment>
<gene>
    <name evidence="6" type="ORF">OSH00_11045</name>
</gene>
<sequence>MLKQKKISSFLLLLVFPTFGLIGCSKPEKAEVITAESSASSVTPETVKTESIENTFELSQIPISNITLGQFPYISLPNGYQFHDATTVNFERVPFWTGQHIENIEGKLYSAAIQQNEDYKEGSFLELQRNLENVIQQLGGKQITVSKIPQQELDKLPQKFQVDYVAGLGDIFNNPTQTFVVRQANKNIWFQLTQTGNGNAGLLVAETKPVEITAKVLNSDQLKTALDKDSKVNIEVNFATDQANILPQSQPQIKQVIQLLKNNPELKLSIHGHTDGSGDAKHNQTLSEQRANAVVKALTDNTGIQQNRLTAKGFGDTQPVAENSTENGKALNRRVELIKSHSPS</sequence>
<dbReference type="Pfam" id="PF00691">
    <property type="entry name" value="OmpA"/>
    <property type="match status" value="1"/>
</dbReference>
<dbReference type="InterPro" id="IPR006665">
    <property type="entry name" value="OmpA-like"/>
</dbReference>
<dbReference type="EMBL" id="JAPKMY010000005">
    <property type="protein sequence ID" value="MCX5468281.1"/>
    <property type="molecule type" value="Genomic_DNA"/>
</dbReference>
<dbReference type="InterPro" id="IPR050330">
    <property type="entry name" value="Bact_OuterMem_StrucFunc"/>
</dbReference>
<dbReference type="InterPro" id="IPR036737">
    <property type="entry name" value="OmpA-like_sf"/>
</dbReference>
<keyword evidence="7" id="KW-1185">Reference proteome</keyword>
<accession>A0A9X3DW37</accession>
<proteinExistence type="predicted"/>
<dbReference type="InterPro" id="IPR006664">
    <property type="entry name" value="OMP_bac"/>
</dbReference>
<organism evidence="6 7">
    <name type="scientific">Acinetobacter nematophilus</name>
    <dbReference type="NCBI Taxonomy" id="2994642"/>
    <lineage>
        <taxon>Bacteria</taxon>
        <taxon>Pseudomonadati</taxon>
        <taxon>Pseudomonadota</taxon>
        <taxon>Gammaproteobacteria</taxon>
        <taxon>Moraxellales</taxon>
        <taxon>Moraxellaceae</taxon>
        <taxon>Acinetobacter</taxon>
    </lineage>
</organism>
<comment type="caution">
    <text evidence="6">The sequence shown here is derived from an EMBL/GenBank/DDBJ whole genome shotgun (WGS) entry which is preliminary data.</text>
</comment>
<dbReference type="SUPFAM" id="SSF103088">
    <property type="entry name" value="OmpA-like"/>
    <property type="match status" value="1"/>
</dbReference>
<evidence type="ECO:0000313" key="7">
    <source>
        <dbReference type="Proteomes" id="UP001146019"/>
    </source>
</evidence>
<dbReference type="AlphaFoldDB" id="A0A9X3DW37"/>
<dbReference type="PRINTS" id="PR01021">
    <property type="entry name" value="OMPADOMAIN"/>
</dbReference>